<sequence length="247" mass="27684">MINFSLVDVKSISSNVPRSNFAEADLDQLADMILESGGIIRPLVVKATGVENYTVIDGHLEYYAAVRAKEKNPRQGEMVNAFVISPKIEDTVAKQATALRSLESSDENTVKPPVGTGNLEPRLANLELRYEKQINELKSEQVQERERLDDRLKQIESQIPKQIVPLAAFNTLSLTELTFRLKSAGFTNQTATKVAESVEKERKKKQFVSLSDVVERVKVTSGKRQVKGITSDKMVDIVDSWSRLLFF</sequence>
<dbReference type="EMBL" id="JACXAE010000130">
    <property type="protein sequence ID" value="MBD2778583.1"/>
    <property type="molecule type" value="Genomic_DNA"/>
</dbReference>
<evidence type="ECO:0000313" key="3">
    <source>
        <dbReference type="EMBL" id="MBD2778583.1"/>
    </source>
</evidence>
<proteinExistence type="predicted"/>
<evidence type="ECO:0000259" key="2">
    <source>
        <dbReference type="Pfam" id="PF02195"/>
    </source>
</evidence>
<dbReference type="Proteomes" id="UP000629098">
    <property type="component" value="Unassembled WGS sequence"/>
</dbReference>
<evidence type="ECO:0000256" key="1">
    <source>
        <dbReference type="SAM" id="Coils"/>
    </source>
</evidence>
<dbReference type="InterPro" id="IPR003115">
    <property type="entry name" value="ParB_N"/>
</dbReference>
<dbReference type="Pfam" id="PF02195">
    <property type="entry name" value="ParB_N"/>
    <property type="match status" value="1"/>
</dbReference>
<accession>A0A8J6XNX2</accession>
<reference evidence="3" key="1">
    <citation type="submission" date="2020-09" db="EMBL/GenBank/DDBJ databases">
        <title>Iningainema tapete sp. nov. (Scytonemataceae, Cyanobacteria) from greenhouses in central Florida (USA) produces two types of nodularin with biosynthetic potential for microcystin-LR and anabaenopeptins.</title>
        <authorList>
            <person name="Berthold D.E."/>
            <person name="Lefler F.W."/>
            <person name="Huang I.-S."/>
            <person name="Abdulla H."/>
            <person name="Zimba P.V."/>
            <person name="Laughinghouse H.D. IV."/>
        </authorList>
    </citation>
    <scope>NUCLEOTIDE SEQUENCE</scope>
    <source>
        <strain evidence="3">BLCCT55</strain>
    </source>
</reference>
<evidence type="ECO:0000313" key="4">
    <source>
        <dbReference type="Proteomes" id="UP000629098"/>
    </source>
</evidence>
<feature type="domain" description="ParB-like N-terminal" evidence="2">
    <location>
        <begin position="7"/>
        <end position="71"/>
    </location>
</feature>
<comment type="caution">
    <text evidence="3">The sequence shown here is derived from an EMBL/GenBank/DDBJ whole genome shotgun (WGS) entry which is preliminary data.</text>
</comment>
<dbReference type="Gene3D" id="3.90.1530.10">
    <property type="entry name" value="Conserved hypothetical protein from pyrococcus furiosus pfu- 392566-001, ParB domain"/>
    <property type="match status" value="1"/>
</dbReference>
<dbReference type="RefSeq" id="WP_190838447.1">
    <property type="nucleotide sequence ID" value="NZ_CAWPPI010000130.1"/>
</dbReference>
<name>A0A8J6XNX2_9CYAN</name>
<keyword evidence="4" id="KW-1185">Reference proteome</keyword>
<protein>
    <submittedName>
        <fullName evidence="3">Chromosome partitioning protein ParB</fullName>
    </submittedName>
</protein>
<dbReference type="AlphaFoldDB" id="A0A8J6XNX2"/>
<gene>
    <name evidence="3" type="ORF">ICL16_42715</name>
</gene>
<keyword evidence="1" id="KW-0175">Coiled coil</keyword>
<organism evidence="3 4">
    <name type="scientific">Iningainema tapete BLCC-T55</name>
    <dbReference type="NCBI Taxonomy" id="2748662"/>
    <lineage>
        <taxon>Bacteria</taxon>
        <taxon>Bacillati</taxon>
        <taxon>Cyanobacteriota</taxon>
        <taxon>Cyanophyceae</taxon>
        <taxon>Nostocales</taxon>
        <taxon>Scytonemataceae</taxon>
        <taxon>Iningainema tapete</taxon>
    </lineage>
</organism>
<feature type="coiled-coil region" evidence="1">
    <location>
        <begin position="123"/>
        <end position="158"/>
    </location>
</feature>
<dbReference type="InterPro" id="IPR036086">
    <property type="entry name" value="ParB/Sulfiredoxin_sf"/>
</dbReference>
<dbReference type="SUPFAM" id="SSF110849">
    <property type="entry name" value="ParB/Sulfiredoxin"/>
    <property type="match status" value="1"/>
</dbReference>